<accession>A0A7W5C5P7</accession>
<dbReference type="InterPro" id="IPR006379">
    <property type="entry name" value="HAD-SF_hydro_IIB"/>
</dbReference>
<dbReference type="Gene3D" id="3.30.1240.10">
    <property type="match status" value="1"/>
</dbReference>
<dbReference type="InterPro" id="IPR023214">
    <property type="entry name" value="HAD_sf"/>
</dbReference>
<dbReference type="EMBL" id="JACHXW010000004">
    <property type="protein sequence ID" value="MBB3151528.1"/>
    <property type="molecule type" value="Genomic_DNA"/>
</dbReference>
<dbReference type="NCBIfam" id="TIGR00099">
    <property type="entry name" value="Cof-subfamily"/>
    <property type="match status" value="1"/>
</dbReference>
<evidence type="ECO:0008006" key="3">
    <source>
        <dbReference type="Google" id="ProtNLM"/>
    </source>
</evidence>
<sequence length="259" mass="29034">MNKKLIFFDIDGTLVDHEKKIPPSTKDAIEQLQSAGHELVIATGRGPFMLKSVSEELKIESYVSFNGSYAVYNGEVVYSHPIDPARIVELTKLSLENNHPLVYMTPEGMRSSTHQTAYPYEADEGLRKRLPPLEPDYHIDKSIYQCLLYCKEEDEGCYKEGFAELGFIRWHRFGSDVLPPGGSKAIGIQALVEKSGFKSEDIYAFGDGINDLEMLQHVHHSVAMGNAPDEVKQAARYVTKDVTEDGIMYGLRMLGLLKS</sequence>
<dbReference type="InterPro" id="IPR036412">
    <property type="entry name" value="HAD-like_sf"/>
</dbReference>
<dbReference type="GO" id="GO:0000287">
    <property type="term" value="F:magnesium ion binding"/>
    <property type="evidence" value="ECO:0007669"/>
    <property type="project" value="TreeGrafter"/>
</dbReference>
<dbReference type="GO" id="GO:0005829">
    <property type="term" value="C:cytosol"/>
    <property type="evidence" value="ECO:0007669"/>
    <property type="project" value="TreeGrafter"/>
</dbReference>
<dbReference type="SFLD" id="SFLDS00003">
    <property type="entry name" value="Haloacid_Dehalogenase"/>
    <property type="match status" value="1"/>
</dbReference>
<comment type="caution">
    <text evidence="1">The sequence shown here is derived from an EMBL/GenBank/DDBJ whole genome shotgun (WGS) entry which is preliminary data.</text>
</comment>
<dbReference type="SFLD" id="SFLDG01144">
    <property type="entry name" value="C2.B.4:_PGP_Like"/>
    <property type="match status" value="1"/>
</dbReference>
<dbReference type="InterPro" id="IPR000150">
    <property type="entry name" value="Cof"/>
</dbReference>
<dbReference type="AlphaFoldDB" id="A0A7W5C5P7"/>
<reference evidence="1 2" key="1">
    <citation type="submission" date="2020-08" db="EMBL/GenBank/DDBJ databases">
        <title>Genomic Encyclopedia of Type Strains, Phase III (KMG-III): the genomes of soil and plant-associated and newly described type strains.</title>
        <authorList>
            <person name="Whitman W."/>
        </authorList>
    </citation>
    <scope>NUCLEOTIDE SEQUENCE [LARGE SCALE GENOMIC DNA]</scope>
    <source>
        <strain evidence="1 2">CECT 8234</strain>
    </source>
</reference>
<dbReference type="RefSeq" id="WP_183560611.1">
    <property type="nucleotide sequence ID" value="NZ_CBCSLB010000011.1"/>
</dbReference>
<evidence type="ECO:0000313" key="2">
    <source>
        <dbReference type="Proteomes" id="UP000518605"/>
    </source>
</evidence>
<dbReference type="Proteomes" id="UP000518605">
    <property type="component" value="Unassembled WGS sequence"/>
</dbReference>
<dbReference type="SFLD" id="SFLDG01140">
    <property type="entry name" value="C2.B:_Phosphomannomutase_and_P"/>
    <property type="match status" value="1"/>
</dbReference>
<dbReference type="PANTHER" id="PTHR10000">
    <property type="entry name" value="PHOSPHOSERINE PHOSPHATASE"/>
    <property type="match status" value="1"/>
</dbReference>
<gene>
    <name evidence="1" type="ORF">FHS16_001574</name>
</gene>
<proteinExistence type="predicted"/>
<evidence type="ECO:0000313" key="1">
    <source>
        <dbReference type="EMBL" id="MBB3151528.1"/>
    </source>
</evidence>
<dbReference type="CDD" id="cd07517">
    <property type="entry name" value="HAD_HPP"/>
    <property type="match status" value="1"/>
</dbReference>
<name>A0A7W5C5P7_9BACL</name>
<protein>
    <recommendedName>
        <fullName evidence="3">Cof-type HAD-IIB family hydrolase</fullName>
    </recommendedName>
</protein>
<dbReference type="Gene3D" id="3.40.50.1000">
    <property type="entry name" value="HAD superfamily/HAD-like"/>
    <property type="match status" value="1"/>
</dbReference>
<dbReference type="PANTHER" id="PTHR10000:SF25">
    <property type="entry name" value="PHOSPHATASE YKRA-RELATED"/>
    <property type="match status" value="1"/>
</dbReference>
<dbReference type="GO" id="GO:0016791">
    <property type="term" value="F:phosphatase activity"/>
    <property type="evidence" value="ECO:0007669"/>
    <property type="project" value="UniProtKB-ARBA"/>
</dbReference>
<dbReference type="SUPFAM" id="SSF56784">
    <property type="entry name" value="HAD-like"/>
    <property type="match status" value="1"/>
</dbReference>
<keyword evidence="2" id="KW-1185">Reference proteome</keyword>
<organism evidence="1 2">
    <name type="scientific">Paenibacillus endophyticus</name>
    <dbReference type="NCBI Taxonomy" id="1294268"/>
    <lineage>
        <taxon>Bacteria</taxon>
        <taxon>Bacillati</taxon>
        <taxon>Bacillota</taxon>
        <taxon>Bacilli</taxon>
        <taxon>Bacillales</taxon>
        <taxon>Paenibacillaceae</taxon>
        <taxon>Paenibacillus</taxon>
    </lineage>
</organism>
<dbReference type="NCBIfam" id="TIGR01484">
    <property type="entry name" value="HAD-SF-IIB"/>
    <property type="match status" value="1"/>
</dbReference>
<dbReference type="PROSITE" id="PS01229">
    <property type="entry name" value="COF_2"/>
    <property type="match status" value="1"/>
</dbReference>
<dbReference type="Pfam" id="PF08282">
    <property type="entry name" value="Hydrolase_3"/>
    <property type="match status" value="1"/>
</dbReference>